<sequence>MKLTWGLKRPGDIISRPLPAQIANSPVPFDIDGTEHAEPREIPPRSMTSSSLSNNQKPIKYGKGKYAHVELVPQPSDDPDDPLNWPRWRKDLNLSSLLVMVGLIGGMKTVFVSTAGALTLHYRASFTAIAALTAAPLMLSVMTSFLASIIAKFCGKRPVYLSSALLLFIGTIWNMTAGDSYRSCLGARIFQGLGWGAFETLVMGSIQDTYYEHERNLPVSIYNLLAITTTWGSPLVGGLASKNANSFTNQFRIINCFYFLALPLLALGAPETAFDRSRATITPLPIPGLDIWRPWRLRHRLNKETAIEYIKKMKPCSFKASVTLPVVLQVPRAIITPTTCLLVVLSFIPHGALWGLATSISFLTTPQPVSLDPAMTGVLMAGPWIIASLVVGGFCFYRGLYERFTKRVNYLIISTGTIFSLTGLLSYGLGIHNFMTSHPTPSNPFFTSNTAGQISLPLLSLQLGILAGGTYTLDVITRPLLARSASFTSSNMAVAQRSIGDMHSGVIIWRNLTAGIFILALPNAVTVYGALKSAVIGLGITQVLLTAGLMTLWWYLDESIWRADGMIMGLVDLRLLKQSVSFFETD</sequence>
<feature type="transmembrane region" description="Helical" evidence="7">
    <location>
        <begin position="251"/>
        <end position="269"/>
    </location>
</feature>
<comment type="caution">
    <text evidence="8">The sequence shown here is derived from an EMBL/GenBank/DDBJ whole genome shotgun (WGS) entry which is preliminary data.</text>
</comment>
<evidence type="ECO:0000313" key="9">
    <source>
        <dbReference type="Proteomes" id="UP000078397"/>
    </source>
</evidence>
<keyword evidence="5 7" id="KW-0472">Membrane</keyword>
<dbReference type="Pfam" id="PF07690">
    <property type="entry name" value="MFS_1"/>
    <property type="match status" value="1"/>
</dbReference>
<evidence type="ECO:0000256" key="1">
    <source>
        <dbReference type="ARBA" id="ARBA00004141"/>
    </source>
</evidence>
<keyword evidence="4 7" id="KW-1133">Transmembrane helix</keyword>
<gene>
    <name evidence="8" type="ORF">VFPPC_05049</name>
</gene>
<comment type="similarity">
    <text evidence="2">Belongs to the major facilitator superfamily.</text>
</comment>
<proteinExistence type="inferred from homology"/>
<organism evidence="8 9">
    <name type="scientific">Pochonia chlamydosporia 170</name>
    <dbReference type="NCBI Taxonomy" id="1380566"/>
    <lineage>
        <taxon>Eukaryota</taxon>
        <taxon>Fungi</taxon>
        <taxon>Dikarya</taxon>
        <taxon>Ascomycota</taxon>
        <taxon>Pezizomycotina</taxon>
        <taxon>Sordariomycetes</taxon>
        <taxon>Hypocreomycetidae</taxon>
        <taxon>Hypocreales</taxon>
        <taxon>Clavicipitaceae</taxon>
        <taxon>Pochonia</taxon>
    </lineage>
</organism>
<feature type="transmembrane region" description="Helical" evidence="7">
    <location>
        <begin position="374"/>
        <end position="397"/>
    </location>
</feature>
<evidence type="ECO:0000256" key="7">
    <source>
        <dbReference type="SAM" id="Phobius"/>
    </source>
</evidence>
<keyword evidence="9" id="KW-1185">Reference proteome</keyword>
<feature type="transmembrane region" description="Helical" evidence="7">
    <location>
        <begin position="340"/>
        <end position="362"/>
    </location>
</feature>
<dbReference type="AlphaFoldDB" id="A0A179FTD2"/>
<evidence type="ECO:0000256" key="3">
    <source>
        <dbReference type="ARBA" id="ARBA00022692"/>
    </source>
</evidence>
<evidence type="ECO:0000313" key="8">
    <source>
        <dbReference type="EMBL" id="OAQ68885.1"/>
    </source>
</evidence>
<dbReference type="Proteomes" id="UP000078397">
    <property type="component" value="Unassembled WGS sequence"/>
</dbReference>
<evidence type="ECO:0000256" key="4">
    <source>
        <dbReference type="ARBA" id="ARBA00022989"/>
    </source>
</evidence>
<comment type="subcellular location">
    <subcellularLocation>
        <location evidence="1">Membrane</location>
        <topology evidence="1">Multi-pass membrane protein</topology>
    </subcellularLocation>
</comment>
<evidence type="ECO:0000256" key="5">
    <source>
        <dbReference type="ARBA" id="ARBA00023136"/>
    </source>
</evidence>
<dbReference type="RefSeq" id="XP_018145735.1">
    <property type="nucleotide sequence ID" value="XM_018284300.1"/>
</dbReference>
<feature type="transmembrane region" description="Helical" evidence="7">
    <location>
        <begin position="97"/>
        <end position="120"/>
    </location>
</feature>
<dbReference type="GeneID" id="28848294"/>
<feature type="compositionally biased region" description="Basic and acidic residues" evidence="6">
    <location>
        <begin position="33"/>
        <end position="43"/>
    </location>
</feature>
<dbReference type="STRING" id="1380566.A0A179FTD2"/>
<dbReference type="Gene3D" id="1.20.1250.20">
    <property type="entry name" value="MFS general substrate transporter like domains"/>
    <property type="match status" value="1"/>
</dbReference>
<dbReference type="PANTHER" id="PTHR23502">
    <property type="entry name" value="MAJOR FACILITATOR SUPERFAMILY"/>
    <property type="match status" value="1"/>
</dbReference>
<dbReference type="PANTHER" id="PTHR23502:SF68">
    <property type="entry name" value="MULTIDRUG TRANSPORTER, PUTATIVE (AFU_ORTHOLOGUE AFUA_3G01120)-RELATED"/>
    <property type="match status" value="1"/>
</dbReference>
<feature type="transmembrane region" description="Helical" evidence="7">
    <location>
        <begin position="219"/>
        <end position="239"/>
    </location>
</feature>
<reference evidence="8 9" key="1">
    <citation type="journal article" date="2016" name="PLoS Pathog.">
        <title>Biosynthesis of antibiotic leucinostatins in bio-control fungus Purpureocillium lilacinum and their inhibition on phytophthora revealed by genome mining.</title>
        <authorList>
            <person name="Wang G."/>
            <person name="Liu Z."/>
            <person name="Lin R."/>
            <person name="Li E."/>
            <person name="Mao Z."/>
            <person name="Ling J."/>
            <person name="Yang Y."/>
            <person name="Yin W.B."/>
            <person name="Xie B."/>
        </authorList>
    </citation>
    <scope>NUCLEOTIDE SEQUENCE [LARGE SCALE GENOMIC DNA]</scope>
    <source>
        <strain evidence="8">170</strain>
    </source>
</reference>
<keyword evidence="3 7" id="KW-0812">Transmembrane</keyword>
<feature type="transmembrane region" description="Helical" evidence="7">
    <location>
        <begin position="507"/>
        <end position="528"/>
    </location>
</feature>
<name>A0A179FTD2_METCM</name>
<feature type="transmembrane region" description="Helical" evidence="7">
    <location>
        <begin position="189"/>
        <end position="207"/>
    </location>
</feature>
<protein>
    <submittedName>
        <fullName evidence="8">Major facilitator superfamily transporter</fullName>
    </submittedName>
</protein>
<accession>A0A179FTD2</accession>
<dbReference type="GO" id="GO:0016020">
    <property type="term" value="C:membrane"/>
    <property type="evidence" value="ECO:0007669"/>
    <property type="project" value="UniProtKB-SubCell"/>
</dbReference>
<feature type="transmembrane region" description="Helical" evidence="7">
    <location>
        <begin position="126"/>
        <end position="147"/>
    </location>
</feature>
<dbReference type="GO" id="GO:0022857">
    <property type="term" value="F:transmembrane transporter activity"/>
    <property type="evidence" value="ECO:0007669"/>
    <property type="project" value="InterPro"/>
</dbReference>
<dbReference type="EMBL" id="LSBJ02000003">
    <property type="protein sequence ID" value="OAQ68885.1"/>
    <property type="molecule type" value="Genomic_DNA"/>
</dbReference>
<feature type="transmembrane region" description="Helical" evidence="7">
    <location>
        <begin position="454"/>
        <end position="473"/>
    </location>
</feature>
<feature type="compositionally biased region" description="Polar residues" evidence="6">
    <location>
        <begin position="46"/>
        <end position="56"/>
    </location>
</feature>
<feature type="region of interest" description="Disordered" evidence="6">
    <location>
        <begin position="29"/>
        <end position="56"/>
    </location>
</feature>
<dbReference type="InterPro" id="IPR011701">
    <property type="entry name" value="MFS"/>
</dbReference>
<feature type="transmembrane region" description="Helical" evidence="7">
    <location>
        <begin position="534"/>
        <end position="556"/>
    </location>
</feature>
<evidence type="ECO:0000256" key="2">
    <source>
        <dbReference type="ARBA" id="ARBA00008335"/>
    </source>
</evidence>
<feature type="transmembrane region" description="Helical" evidence="7">
    <location>
        <begin position="409"/>
        <end position="434"/>
    </location>
</feature>
<dbReference type="KEGG" id="pchm:VFPPC_05049"/>
<dbReference type="InterPro" id="IPR036259">
    <property type="entry name" value="MFS_trans_sf"/>
</dbReference>
<evidence type="ECO:0000256" key="6">
    <source>
        <dbReference type="SAM" id="MobiDB-lite"/>
    </source>
</evidence>
<feature type="transmembrane region" description="Helical" evidence="7">
    <location>
        <begin position="159"/>
        <end position="177"/>
    </location>
</feature>
<dbReference type="SUPFAM" id="SSF103473">
    <property type="entry name" value="MFS general substrate transporter"/>
    <property type="match status" value="1"/>
</dbReference>
<dbReference type="OrthoDB" id="5215911at2759"/>